<dbReference type="AlphaFoldDB" id="A0AAP0M0F2"/>
<accession>A0AAP0M0F2</accession>
<evidence type="ECO:0000256" key="1">
    <source>
        <dbReference type="SAM" id="MobiDB-lite"/>
    </source>
</evidence>
<keyword evidence="3" id="KW-1185">Reference proteome</keyword>
<feature type="region of interest" description="Disordered" evidence="1">
    <location>
        <begin position="54"/>
        <end position="111"/>
    </location>
</feature>
<protein>
    <submittedName>
        <fullName evidence="2">Uncharacterized protein</fullName>
    </submittedName>
</protein>
<name>A0AAP0M0F2_9ROSI</name>
<sequence>MGKGKQKIVEANDNKLNFTPSMIREPAFHPFMPLEKIGGEGVRDRLGRKFSIEGFVTSSEADSHTKDSGKRGSRTNSEHTLSDISGEEDKKESSEIQRAKKKMLRDGAWQKSFGNVDEKANSFRDLRYD</sequence>
<gene>
    <name evidence="2" type="ORF">WN944_003661</name>
</gene>
<proteinExistence type="predicted"/>
<dbReference type="Proteomes" id="UP001428341">
    <property type="component" value="Unassembled WGS sequence"/>
</dbReference>
<organism evidence="2 3">
    <name type="scientific">Citrus x changshan-huyou</name>
    <dbReference type="NCBI Taxonomy" id="2935761"/>
    <lineage>
        <taxon>Eukaryota</taxon>
        <taxon>Viridiplantae</taxon>
        <taxon>Streptophyta</taxon>
        <taxon>Embryophyta</taxon>
        <taxon>Tracheophyta</taxon>
        <taxon>Spermatophyta</taxon>
        <taxon>Magnoliopsida</taxon>
        <taxon>eudicotyledons</taxon>
        <taxon>Gunneridae</taxon>
        <taxon>Pentapetalae</taxon>
        <taxon>rosids</taxon>
        <taxon>malvids</taxon>
        <taxon>Sapindales</taxon>
        <taxon>Rutaceae</taxon>
        <taxon>Aurantioideae</taxon>
        <taxon>Citrus</taxon>
    </lineage>
</organism>
<comment type="caution">
    <text evidence="2">The sequence shown here is derived from an EMBL/GenBank/DDBJ whole genome shotgun (WGS) entry which is preliminary data.</text>
</comment>
<evidence type="ECO:0000313" key="3">
    <source>
        <dbReference type="Proteomes" id="UP001428341"/>
    </source>
</evidence>
<feature type="compositionally biased region" description="Basic and acidic residues" evidence="1">
    <location>
        <begin position="61"/>
        <end position="98"/>
    </location>
</feature>
<reference evidence="2 3" key="1">
    <citation type="submission" date="2024-05" db="EMBL/GenBank/DDBJ databases">
        <title>Haplotype-resolved chromosome-level genome assembly of Huyou (Citrus changshanensis).</title>
        <authorList>
            <person name="Miao C."/>
            <person name="Chen W."/>
            <person name="Wu Y."/>
            <person name="Wang L."/>
            <person name="Zhao S."/>
            <person name="Grierson D."/>
            <person name="Xu C."/>
            <person name="Chen K."/>
        </authorList>
    </citation>
    <scope>NUCLEOTIDE SEQUENCE [LARGE SCALE GENOMIC DNA]</scope>
    <source>
        <strain evidence="2">01-14</strain>
        <tissue evidence="2">Leaf</tissue>
    </source>
</reference>
<dbReference type="EMBL" id="JBCGBO010000006">
    <property type="protein sequence ID" value="KAK9192966.1"/>
    <property type="molecule type" value="Genomic_DNA"/>
</dbReference>
<evidence type="ECO:0000313" key="2">
    <source>
        <dbReference type="EMBL" id="KAK9192966.1"/>
    </source>
</evidence>